<keyword evidence="11" id="KW-1185">Reference proteome</keyword>
<comment type="subcellular location">
    <subcellularLocation>
        <location evidence="1">Cytoplasmic vesicle</location>
        <location evidence="1">Autophagosome</location>
    </subcellularLocation>
</comment>
<dbReference type="PROSITE" id="PS51745">
    <property type="entry name" value="PB1"/>
    <property type="match status" value="1"/>
</dbReference>
<feature type="region of interest" description="Disordered" evidence="7">
    <location>
        <begin position="817"/>
        <end position="840"/>
    </location>
</feature>
<dbReference type="PANTHER" id="PTHR20930:SF2">
    <property type="entry name" value="NEXT TO BRCA1 GENE 1 PROTEIN"/>
    <property type="match status" value="1"/>
</dbReference>
<dbReference type="InterPro" id="IPR015940">
    <property type="entry name" value="UBA"/>
</dbReference>
<evidence type="ECO:0000256" key="3">
    <source>
        <dbReference type="ARBA" id="ARBA00022771"/>
    </source>
</evidence>
<evidence type="ECO:0000313" key="11">
    <source>
        <dbReference type="Proteomes" id="UP000829720"/>
    </source>
</evidence>
<dbReference type="Pfam" id="PF16158">
    <property type="entry name" value="N_BRCA1_IG"/>
    <property type="match status" value="1"/>
</dbReference>
<dbReference type="FunFam" id="2.60.40.10:FF:000199">
    <property type="entry name" value="next to BRCA1 gene 1 protein-like"/>
    <property type="match status" value="1"/>
</dbReference>
<sequence>MDHPVNLKVNFRGNTESFLVSDFERTSWESVEAMMKTSFGLCAVQVKYFDEDNEEVSINSQEEYKEALKCAMKQGNQLQMNVYKVKGPAGRATVKAKELKNGIRPLPLYPSMIKTVDRETQVTAPEPDVVILKEVKGTKEQDKIPPAWFTSYMEKFKDQVVKDTVEKLCSEFSGQCCIHRLPQSTCNGPSEAQTQMAEASCTVPRVAFSTPVCSSCHGLASGGGYRCSVCPSCILCELCSFSHDPSHSLVRTRTPLSIPEYGVPGEHARFQRRGDRSFRKAEKQRLKAEKRQLKAEVKEIKKQLRMEKRGLQRNSTSDGSMQAILLQPRSTQANCPDRSPKVCCPTVVPNMTALFLDENLPDGTRLEPGTKFVKCWKMRNTGTVCWTTETKLKFMWGNLALASSEKQKEVAVPFLQPGQEGVGLPFPSPSELKDKEPCSSENESTCCSASRNCTLTSAEQGRGFFIPSVDLLTAQDLLSFELLDINIVQELERVPHNTPVDMTPCMSPLPHDGPLQEKPGLGLIKEESEASGVKNCLGVAQAGQEEPPGIPAQEEGEEDISGTQFVCETVIRSLTLEEAPDHKPPRRSRPASNNVGLPAAQDPSSLEKAGKEQGERKSGPAVELVARSAEPSSVPLLSASPKTIQEKLVIPEECVESDIEHMDMDPSSQHEEEEEEEEGKEEDGENDEVCSQGSSASSEDYIIILPDCFDTSRPLGESMYSSALSQPGAEGSAEADVEAVPPDSSSLATPGHSSINDMLCASQTLDDVPLTPEVVPAPAPPSPPATAHTVRSEAPCTMELAAEALSINELAKPEETLNGFSPVQSQGPARPSETCDSRPRTSKDLRWDLQHHGSRGSSQNKSRTHGGITGGLVKGALSVAASAYKALFTGQPGPTQPPVDAASQEATMMAVLLEMGFGDRQLNQRLLRKYGYNLLDVVNELVQMTDNEWYATRY</sequence>
<keyword evidence="6" id="KW-0175">Coiled coil</keyword>
<keyword evidence="4" id="KW-0862">Zinc</keyword>
<name>A0A8T3DI40_9TELE</name>
<evidence type="ECO:0000256" key="1">
    <source>
        <dbReference type="ARBA" id="ARBA00004419"/>
    </source>
</evidence>
<dbReference type="Gene3D" id="2.60.40.10">
    <property type="entry name" value="Immunoglobulins"/>
    <property type="match status" value="1"/>
</dbReference>
<feature type="region of interest" description="Disordered" evidence="7">
    <location>
        <begin position="715"/>
        <end position="755"/>
    </location>
</feature>
<feature type="compositionally biased region" description="Basic and acidic residues" evidence="7">
    <location>
        <begin position="608"/>
        <end position="618"/>
    </location>
</feature>
<dbReference type="FunFam" id="1.10.8.10:FF:000033">
    <property type="entry name" value="Next to BRCA1 gene 1 protein"/>
    <property type="match status" value="1"/>
</dbReference>
<dbReference type="PROSITE" id="PS50030">
    <property type="entry name" value="UBA"/>
    <property type="match status" value="1"/>
</dbReference>
<dbReference type="GO" id="GO:0008270">
    <property type="term" value="F:zinc ion binding"/>
    <property type="evidence" value="ECO:0007669"/>
    <property type="project" value="UniProtKB-KW"/>
</dbReference>
<evidence type="ECO:0008006" key="12">
    <source>
        <dbReference type="Google" id="ProtNLM"/>
    </source>
</evidence>
<accession>A0A8T3DI40</accession>
<feature type="region of interest" description="Disordered" evidence="7">
    <location>
        <begin position="542"/>
        <end position="561"/>
    </location>
</feature>
<dbReference type="Proteomes" id="UP000829720">
    <property type="component" value="Unassembled WGS sequence"/>
</dbReference>
<dbReference type="Gene3D" id="1.10.8.10">
    <property type="entry name" value="DNA helicase RuvA subunit, C-terminal domain"/>
    <property type="match status" value="1"/>
</dbReference>
<dbReference type="SUPFAM" id="SSF57850">
    <property type="entry name" value="RING/U-box"/>
    <property type="match status" value="1"/>
</dbReference>
<organism evidence="10 11">
    <name type="scientific">Albula goreensis</name>
    <dbReference type="NCBI Taxonomy" id="1534307"/>
    <lineage>
        <taxon>Eukaryota</taxon>
        <taxon>Metazoa</taxon>
        <taxon>Chordata</taxon>
        <taxon>Craniata</taxon>
        <taxon>Vertebrata</taxon>
        <taxon>Euteleostomi</taxon>
        <taxon>Actinopterygii</taxon>
        <taxon>Neopterygii</taxon>
        <taxon>Teleostei</taxon>
        <taxon>Albuliformes</taxon>
        <taxon>Albulidae</taxon>
        <taxon>Albula</taxon>
    </lineage>
</organism>
<feature type="compositionally biased region" description="Basic and acidic residues" evidence="7">
    <location>
        <begin position="658"/>
        <end position="670"/>
    </location>
</feature>
<reference evidence="10" key="1">
    <citation type="submission" date="2021-01" db="EMBL/GenBank/DDBJ databases">
        <authorList>
            <person name="Zahm M."/>
            <person name="Roques C."/>
            <person name="Cabau C."/>
            <person name="Klopp C."/>
            <person name="Donnadieu C."/>
            <person name="Jouanno E."/>
            <person name="Lampietro C."/>
            <person name="Louis A."/>
            <person name="Herpin A."/>
            <person name="Echchiki A."/>
            <person name="Berthelot C."/>
            <person name="Parey E."/>
            <person name="Roest-Crollius H."/>
            <person name="Braasch I."/>
            <person name="Postlethwait J."/>
            <person name="Bobe J."/>
            <person name="Montfort J."/>
            <person name="Bouchez O."/>
            <person name="Begum T."/>
            <person name="Mejri S."/>
            <person name="Adams A."/>
            <person name="Chen W.-J."/>
            <person name="Guiguen Y."/>
        </authorList>
    </citation>
    <scope>NUCLEOTIDE SEQUENCE</scope>
    <source>
        <tissue evidence="10">Blood</tissue>
    </source>
</reference>
<dbReference type="SMART" id="SM00666">
    <property type="entry name" value="PB1"/>
    <property type="match status" value="1"/>
</dbReference>
<dbReference type="InterPro" id="IPR013783">
    <property type="entry name" value="Ig-like_fold"/>
</dbReference>
<dbReference type="CDD" id="cd14319">
    <property type="entry name" value="UBA_NBR1"/>
    <property type="match status" value="1"/>
</dbReference>
<dbReference type="EMBL" id="JAERUA010000008">
    <property type="protein sequence ID" value="KAI1896551.1"/>
    <property type="molecule type" value="Genomic_DNA"/>
</dbReference>
<dbReference type="GO" id="GO:0043130">
    <property type="term" value="F:ubiquitin binding"/>
    <property type="evidence" value="ECO:0007669"/>
    <property type="project" value="TreeGrafter"/>
</dbReference>
<dbReference type="SUPFAM" id="SSF46934">
    <property type="entry name" value="UBA-like"/>
    <property type="match status" value="1"/>
</dbReference>
<dbReference type="CDD" id="cd06396">
    <property type="entry name" value="PB1_NBR1"/>
    <property type="match status" value="1"/>
</dbReference>
<dbReference type="Pfam" id="PF24932">
    <property type="entry name" value="UBA_NBR1_C"/>
    <property type="match status" value="1"/>
</dbReference>
<proteinExistence type="predicted"/>
<dbReference type="GO" id="GO:0005776">
    <property type="term" value="C:autophagosome"/>
    <property type="evidence" value="ECO:0007669"/>
    <property type="project" value="UniProtKB-SubCell"/>
</dbReference>
<dbReference type="GO" id="GO:0000407">
    <property type="term" value="C:phagophore assembly site"/>
    <property type="evidence" value="ECO:0007669"/>
    <property type="project" value="TreeGrafter"/>
</dbReference>
<evidence type="ECO:0000256" key="2">
    <source>
        <dbReference type="ARBA" id="ARBA00022723"/>
    </source>
</evidence>
<keyword evidence="2" id="KW-0479">Metal-binding</keyword>
<gene>
    <name evidence="10" type="ORF">AGOR_G00095940</name>
</gene>
<dbReference type="InterPro" id="IPR009060">
    <property type="entry name" value="UBA-like_sf"/>
</dbReference>
<evidence type="ECO:0000313" key="10">
    <source>
        <dbReference type="EMBL" id="KAI1896551.1"/>
    </source>
</evidence>
<keyword evidence="5" id="KW-0968">Cytoplasmic vesicle</keyword>
<dbReference type="OrthoDB" id="661148at2759"/>
<evidence type="ECO:0000256" key="4">
    <source>
        <dbReference type="ARBA" id="ARBA00022833"/>
    </source>
</evidence>
<dbReference type="Gene3D" id="3.10.20.90">
    <property type="entry name" value="Phosphatidylinositol 3-kinase Catalytic Subunit, Chain A, domain 1"/>
    <property type="match status" value="1"/>
</dbReference>
<dbReference type="InterPro" id="IPR000270">
    <property type="entry name" value="PB1_dom"/>
</dbReference>
<evidence type="ECO:0000256" key="6">
    <source>
        <dbReference type="SAM" id="Coils"/>
    </source>
</evidence>
<feature type="region of interest" description="Disordered" evidence="7">
    <location>
        <begin position="575"/>
        <end position="698"/>
    </location>
</feature>
<protein>
    <recommendedName>
        <fullName evidence="12">Next to BRCA1 gene 1 protein-like</fullName>
    </recommendedName>
</protein>
<dbReference type="GO" id="GO:0031410">
    <property type="term" value="C:cytoplasmic vesicle"/>
    <property type="evidence" value="ECO:0007669"/>
    <property type="project" value="UniProtKB-KW"/>
</dbReference>
<feature type="compositionally biased region" description="Polar residues" evidence="7">
    <location>
        <begin position="689"/>
        <end position="698"/>
    </location>
</feature>
<dbReference type="InterPro" id="IPR034852">
    <property type="entry name" value="PB1_Nbr1"/>
</dbReference>
<feature type="coiled-coil region" evidence="6">
    <location>
        <begin position="276"/>
        <end position="314"/>
    </location>
</feature>
<evidence type="ECO:0000256" key="5">
    <source>
        <dbReference type="ARBA" id="ARBA00023329"/>
    </source>
</evidence>
<feature type="domain" description="PB1" evidence="9">
    <location>
        <begin position="4"/>
        <end position="85"/>
    </location>
</feature>
<dbReference type="InterPro" id="IPR056893">
    <property type="entry name" value="UBA_Nbr1_C"/>
</dbReference>
<comment type="caution">
    <text evidence="10">The sequence shown here is derived from an EMBL/GenBank/DDBJ whole genome shotgun (WGS) entry which is preliminary data.</text>
</comment>
<feature type="compositionally biased region" description="Polar residues" evidence="7">
    <location>
        <begin position="818"/>
        <end position="827"/>
    </location>
</feature>
<dbReference type="CDD" id="cd14947">
    <property type="entry name" value="NBR1_like"/>
    <property type="match status" value="1"/>
</dbReference>
<evidence type="ECO:0000259" key="8">
    <source>
        <dbReference type="PROSITE" id="PS50030"/>
    </source>
</evidence>
<feature type="compositionally biased region" description="Polar residues" evidence="7">
    <location>
        <begin position="743"/>
        <end position="755"/>
    </location>
</feature>
<evidence type="ECO:0000259" key="9">
    <source>
        <dbReference type="PROSITE" id="PS51745"/>
    </source>
</evidence>
<dbReference type="PANTHER" id="PTHR20930">
    <property type="entry name" value="OVARIAN CARCINOMA ANTIGEN CA125-RELATED"/>
    <property type="match status" value="1"/>
</dbReference>
<evidence type="ECO:0000256" key="7">
    <source>
        <dbReference type="SAM" id="MobiDB-lite"/>
    </source>
</evidence>
<dbReference type="GO" id="GO:0016236">
    <property type="term" value="P:macroautophagy"/>
    <property type="evidence" value="ECO:0007669"/>
    <property type="project" value="TreeGrafter"/>
</dbReference>
<dbReference type="InterPro" id="IPR032350">
    <property type="entry name" value="Nbr1_FW"/>
</dbReference>
<keyword evidence="3" id="KW-0863">Zinc-finger</keyword>
<dbReference type="FunFam" id="3.10.20.90:FF:000072">
    <property type="entry name" value="Next to BRCA1 gene 1 protein"/>
    <property type="match status" value="1"/>
</dbReference>
<dbReference type="SUPFAM" id="SSF54277">
    <property type="entry name" value="CAD &amp; PB1 domains"/>
    <property type="match status" value="1"/>
</dbReference>
<feature type="compositionally biased region" description="Acidic residues" evidence="7">
    <location>
        <begin position="671"/>
        <end position="688"/>
    </location>
</feature>
<dbReference type="AlphaFoldDB" id="A0A8T3DI40"/>
<dbReference type="InterPro" id="IPR053793">
    <property type="entry name" value="PB1-like"/>
</dbReference>
<feature type="domain" description="UBA" evidence="8">
    <location>
        <begin position="901"/>
        <end position="944"/>
    </location>
</feature>
<feature type="region of interest" description="Disordered" evidence="7">
    <location>
        <begin position="850"/>
        <end position="869"/>
    </location>
</feature>
<dbReference type="Pfam" id="PF00564">
    <property type="entry name" value="PB1"/>
    <property type="match status" value="1"/>
</dbReference>